<evidence type="ECO:0000259" key="1">
    <source>
        <dbReference type="PROSITE" id="PS50983"/>
    </source>
</evidence>
<organism evidence="2 3">
    <name type="scientific">Tamaricihabitans halophyticus</name>
    <dbReference type="NCBI Taxonomy" id="1262583"/>
    <lineage>
        <taxon>Bacteria</taxon>
        <taxon>Bacillati</taxon>
        <taxon>Actinomycetota</taxon>
        <taxon>Actinomycetes</taxon>
        <taxon>Pseudonocardiales</taxon>
        <taxon>Pseudonocardiaceae</taxon>
        <taxon>Tamaricihabitans</taxon>
    </lineage>
</organism>
<comment type="caution">
    <text evidence="2">The sequence shown here is derived from an EMBL/GenBank/DDBJ whole genome shotgun (WGS) entry which is preliminary data.</text>
</comment>
<dbReference type="InterPro" id="IPR051030">
    <property type="entry name" value="Vitamin_B12-ABC_binding"/>
</dbReference>
<name>A0A4R2R1E8_9PSEU</name>
<dbReference type="PANTHER" id="PTHR42860">
    <property type="entry name" value="VITAMIN B12-BINDING PROTEIN"/>
    <property type="match status" value="1"/>
</dbReference>
<keyword evidence="3" id="KW-1185">Reference proteome</keyword>
<evidence type="ECO:0000313" key="2">
    <source>
        <dbReference type="EMBL" id="TCP56510.1"/>
    </source>
</evidence>
<dbReference type="SUPFAM" id="SSF53807">
    <property type="entry name" value="Helical backbone' metal receptor"/>
    <property type="match status" value="1"/>
</dbReference>
<protein>
    <submittedName>
        <fullName evidence="2">Iron complex transport system substrate-binding protein</fullName>
    </submittedName>
</protein>
<feature type="domain" description="Fe/B12 periplasmic-binding" evidence="1">
    <location>
        <begin position="1"/>
        <end position="294"/>
    </location>
</feature>
<reference evidence="2 3" key="1">
    <citation type="submission" date="2019-03" db="EMBL/GenBank/DDBJ databases">
        <title>Genomic Encyclopedia of Type Strains, Phase IV (KMG-IV): sequencing the most valuable type-strain genomes for metagenomic binning, comparative biology and taxonomic classification.</title>
        <authorList>
            <person name="Goeker M."/>
        </authorList>
    </citation>
    <scope>NUCLEOTIDE SEQUENCE [LARGE SCALE GENOMIC DNA]</scope>
    <source>
        <strain evidence="2 3">DSM 45765</strain>
    </source>
</reference>
<dbReference type="InterPro" id="IPR002491">
    <property type="entry name" value="ABC_transptr_periplasmic_BD"/>
</dbReference>
<accession>A0A4R2R1E8</accession>
<proteinExistence type="predicted"/>
<gene>
    <name evidence="2" type="ORF">EV191_101453</name>
</gene>
<dbReference type="AlphaFoldDB" id="A0A4R2R1E8"/>
<evidence type="ECO:0000313" key="3">
    <source>
        <dbReference type="Proteomes" id="UP000294911"/>
    </source>
</evidence>
<dbReference type="Gene3D" id="3.40.50.1980">
    <property type="entry name" value="Nitrogenase molybdenum iron protein domain"/>
    <property type="match status" value="2"/>
</dbReference>
<dbReference type="EMBL" id="SLXQ01000001">
    <property type="protein sequence ID" value="TCP56510.1"/>
    <property type="molecule type" value="Genomic_DNA"/>
</dbReference>
<dbReference type="Pfam" id="PF01497">
    <property type="entry name" value="Peripla_BP_2"/>
    <property type="match status" value="1"/>
</dbReference>
<dbReference type="PROSITE" id="PS50983">
    <property type="entry name" value="FE_B12_PBP"/>
    <property type="match status" value="1"/>
</dbReference>
<dbReference type="PANTHER" id="PTHR42860:SF1">
    <property type="entry name" value="VITAMIN B12-BINDING PROTEIN"/>
    <property type="match status" value="1"/>
</dbReference>
<sequence length="313" mass="33302">MSLLPAATDLLAELGALDMLVGRTHECDWPPVEVAGVPVLTSDASLPDASSREISAAVGGMHRGSGLYQLAASDLAEAAPDLVLTQDLCDVCAVSYQQVSTTLRALRLDAGPAVLSLEPATLDGVLHTLIRVAEQLDELGGTDTWAGLAAERVDALRVRLATVRAQVAGRSRPRVAAIEWLAPLWPAGHWVPEQIEQAGGTPVLARPGEHTKAMGWAQLRDADPEVILIQPCGFSPQRTFQELDLLTGNPMWSELSAVRTGHVWVVDGPAYFNRPGPRVIRGVEILAHVLHEIPVSPPVTSLEAVPIGVNGEK</sequence>
<dbReference type="Proteomes" id="UP000294911">
    <property type="component" value="Unassembled WGS sequence"/>
</dbReference>